<gene>
    <name evidence="2" type="primary">LOC100186650</name>
</gene>
<organism evidence="2 3">
    <name type="scientific">Ciona intestinalis</name>
    <name type="common">Transparent sea squirt</name>
    <name type="synonym">Ascidia intestinalis</name>
    <dbReference type="NCBI Taxonomy" id="7719"/>
    <lineage>
        <taxon>Eukaryota</taxon>
        <taxon>Metazoa</taxon>
        <taxon>Chordata</taxon>
        <taxon>Tunicata</taxon>
        <taxon>Ascidiacea</taxon>
        <taxon>Phlebobranchia</taxon>
        <taxon>Cionidae</taxon>
        <taxon>Ciona</taxon>
    </lineage>
</organism>
<name>F7BCS2_CIOIN</name>
<evidence type="ECO:0000313" key="2">
    <source>
        <dbReference type="Ensembl" id="ENSCINP00000016485.1"/>
    </source>
</evidence>
<sequence length="334" mass="38186">MHQVFESTDCFKMNEKSKNIERRKNATLGTSNSGNTYPLNRDAKTNQSTSCEKENQTADIQSTSRSDVCHCLPNYVYPEHKTSPLCAGGTRNGNFNYKKQSCGGFNMKINVPAFFKLALFVLMLDKLNVSATPLLQRMADQNDWPAVYANLPRRVFASNDLRIQETEDNSMSKDFEDFISRLTQQATRNRRSAPQCDKVKRNLLSLLQHAIETANNAYRSPRKRHAPMRIVSRSWGSFCQYVHDRLKSTYCLVHNHPWLFRESTDGILGTIDTMILLLQQDMNIIASSDSTFSYNHFDKSRLTCPLSNLSDREAESLVKEELFSVADLLRRACL</sequence>
<dbReference type="KEGG" id="cin:100186650"/>
<dbReference type="GeneID" id="100186650"/>
<reference evidence="3" key="1">
    <citation type="journal article" date="2002" name="Science">
        <title>The draft genome of Ciona intestinalis: insights into chordate and vertebrate origins.</title>
        <authorList>
            <person name="Dehal P."/>
            <person name="Satou Y."/>
            <person name="Campbell R.K."/>
            <person name="Chapman J."/>
            <person name="Degnan B."/>
            <person name="De Tomaso A."/>
            <person name="Davidson B."/>
            <person name="Di Gregorio A."/>
            <person name="Gelpke M."/>
            <person name="Goodstein D.M."/>
            <person name="Harafuji N."/>
            <person name="Hastings K.E."/>
            <person name="Ho I."/>
            <person name="Hotta K."/>
            <person name="Huang W."/>
            <person name="Kawashima T."/>
            <person name="Lemaire P."/>
            <person name="Martinez D."/>
            <person name="Meinertzhagen I.A."/>
            <person name="Necula S."/>
            <person name="Nonaka M."/>
            <person name="Putnam N."/>
            <person name="Rash S."/>
            <person name="Saiga H."/>
            <person name="Satake M."/>
            <person name="Terry A."/>
            <person name="Yamada L."/>
            <person name="Wang H.G."/>
            <person name="Awazu S."/>
            <person name="Azumi K."/>
            <person name="Boore J."/>
            <person name="Branno M."/>
            <person name="Chin-Bow S."/>
            <person name="DeSantis R."/>
            <person name="Doyle S."/>
            <person name="Francino P."/>
            <person name="Keys D.N."/>
            <person name="Haga S."/>
            <person name="Hayashi H."/>
            <person name="Hino K."/>
            <person name="Imai K.S."/>
            <person name="Inaba K."/>
            <person name="Kano S."/>
            <person name="Kobayashi K."/>
            <person name="Kobayashi M."/>
            <person name="Lee B.I."/>
            <person name="Makabe K.W."/>
            <person name="Manohar C."/>
            <person name="Matassi G."/>
            <person name="Medina M."/>
            <person name="Mochizuki Y."/>
            <person name="Mount S."/>
            <person name="Morishita T."/>
            <person name="Miura S."/>
            <person name="Nakayama A."/>
            <person name="Nishizaka S."/>
            <person name="Nomoto H."/>
            <person name="Ohta F."/>
            <person name="Oishi K."/>
            <person name="Rigoutsos I."/>
            <person name="Sano M."/>
            <person name="Sasaki A."/>
            <person name="Sasakura Y."/>
            <person name="Shoguchi E."/>
            <person name="Shin-i T."/>
            <person name="Spagnuolo A."/>
            <person name="Stainier D."/>
            <person name="Suzuki M.M."/>
            <person name="Tassy O."/>
            <person name="Takatori N."/>
            <person name="Tokuoka M."/>
            <person name="Yagi K."/>
            <person name="Yoshizaki F."/>
            <person name="Wada S."/>
            <person name="Zhang C."/>
            <person name="Hyatt P.D."/>
            <person name="Larimer F."/>
            <person name="Detter C."/>
            <person name="Doggett N."/>
            <person name="Glavina T."/>
            <person name="Hawkins T."/>
            <person name="Richardson P."/>
            <person name="Lucas S."/>
            <person name="Kohara Y."/>
            <person name="Levine M."/>
            <person name="Satoh N."/>
            <person name="Rokhsar D.S."/>
        </authorList>
    </citation>
    <scope>NUCLEOTIDE SEQUENCE [LARGE SCALE GENOMIC DNA]</scope>
</reference>
<proteinExistence type="predicted"/>
<evidence type="ECO:0000256" key="1">
    <source>
        <dbReference type="SAM" id="MobiDB-lite"/>
    </source>
</evidence>
<dbReference type="Ensembl" id="ENSCINT00000016485.1">
    <property type="protein sequence ID" value="ENSCINP00000016485.1"/>
    <property type="gene ID" value="ENSCING00000008062.1"/>
</dbReference>
<dbReference type="InParanoid" id="F7BCS2"/>
<dbReference type="AlphaFoldDB" id="F7BCS2"/>
<reference evidence="2" key="3">
    <citation type="submission" date="2025-08" db="UniProtKB">
        <authorList>
            <consortium name="Ensembl"/>
        </authorList>
    </citation>
    <scope>IDENTIFICATION</scope>
</reference>
<feature type="region of interest" description="Disordered" evidence="1">
    <location>
        <begin position="21"/>
        <end position="58"/>
    </location>
</feature>
<dbReference type="EMBL" id="EAAA01001888">
    <property type="status" value="NOT_ANNOTATED_CDS"/>
    <property type="molecule type" value="Genomic_DNA"/>
</dbReference>
<accession>F7BCS2</accession>
<dbReference type="RefSeq" id="XP_002119738.1">
    <property type="nucleotide sequence ID" value="XM_002119702.4"/>
</dbReference>
<reference evidence="2" key="4">
    <citation type="submission" date="2025-09" db="UniProtKB">
        <authorList>
            <consortium name="Ensembl"/>
        </authorList>
    </citation>
    <scope>IDENTIFICATION</scope>
</reference>
<feature type="compositionally biased region" description="Polar residues" evidence="1">
    <location>
        <begin position="27"/>
        <end position="38"/>
    </location>
</feature>
<keyword evidence="3" id="KW-1185">Reference proteome</keyword>
<accession>A0A1W2W020</accession>
<evidence type="ECO:0000313" key="3">
    <source>
        <dbReference type="Proteomes" id="UP000008144"/>
    </source>
</evidence>
<dbReference type="HOGENOM" id="CLU_831424_0_0_1"/>
<reference evidence="2" key="2">
    <citation type="journal article" date="2008" name="Genome Biol.">
        <title>Improved genome assembly and evidence-based global gene model set for the chordate Ciona intestinalis: new insight into intron and operon populations.</title>
        <authorList>
            <person name="Satou Y."/>
            <person name="Mineta K."/>
            <person name="Ogasawara M."/>
            <person name="Sasakura Y."/>
            <person name="Shoguchi E."/>
            <person name="Ueno K."/>
            <person name="Yamada L."/>
            <person name="Matsumoto J."/>
            <person name="Wasserscheid J."/>
            <person name="Dewar K."/>
            <person name="Wiley G.B."/>
            <person name="Macmil S.L."/>
            <person name="Roe B.A."/>
            <person name="Zeller R.W."/>
            <person name="Hastings K.E."/>
            <person name="Lemaire P."/>
            <person name="Lindquist E."/>
            <person name="Endo T."/>
            <person name="Hotta K."/>
            <person name="Inaba K."/>
        </authorList>
    </citation>
    <scope>NUCLEOTIDE SEQUENCE [LARGE SCALE GENOMIC DNA]</scope>
    <source>
        <strain evidence="2">wild type</strain>
    </source>
</reference>
<protein>
    <submittedName>
        <fullName evidence="2">Uncharacterized LOC100186650</fullName>
    </submittedName>
</protein>
<dbReference type="Proteomes" id="UP000008144">
    <property type="component" value="Chromosome 4"/>
</dbReference>